<dbReference type="Proteomes" id="UP000009311">
    <property type="component" value="Unassembled WGS sequence"/>
</dbReference>
<comment type="caution">
    <text evidence="1">The sequence shown here is derived from an EMBL/GenBank/DDBJ whole genome shotgun (WGS) entry which is preliminary data.</text>
</comment>
<accession>I7LAL6</accession>
<dbReference type="STRING" id="1423790.BN53_01660"/>
<reference evidence="1 2" key="1">
    <citation type="submission" date="2012-06" db="EMBL/GenBank/DDBJ databases">
        <title>Draft Genome Sequence of Lactobacillus pasteurii CRBIP 24.76T.</title>
        <authorList>
            <person name="Cousin S."/>
            <person name="Bouchier C."/>
            <person name="Loux V."/>
            <person name="Ma L."/>
            <person name="Creno S."/>
            <person name="Bizet C."/>
            <person name="Clermont D."/>
        </authorList>
    </citation>
    <scope>NUCLEOTIDE SEQUENCE [LARGE SCALE GENOMIC DNA]</scope>
    <source>
        <strain evidence="2">CRBIP 24.76T</strain>
    </source>
</reference>
<organism evidence="1 2">
    <name type="scientific">Lactobacillus pasteurii DSM 23907 = CRBIP 24.76</name>
    <dbReference type="NCBI Taxonomy" id="1423790"/>
    <lineage>
        <taxon>Bacteria</taxon>
        <taxon>Bacillati</taxon>
        <taxon>Bacillota</taxon>
        <taxon>Bacilli</taxon>
        <taxon>Lactobacillales</taxon>
        <taxon>Lactobacillaceae</taxon>
        <taxon>Lactobacillus</taxon>
    </lineage>
</organism>
<evidence type="ECO:0000313" key="2">
    <source>
        <dbReference type="Proteomes" id="UP000009311"/>
    </source>
</evidence>
<sequence>MDTTDEMLMAYLSYSEDNYRKARGADSLSELIDTVQDDITSKCLTIKKLDNYGMFKVENKFGSVLVDVLNGGVNIYDTKQHALAKKDLYQKFDNNLSDIKVLTVTLKKTGYHNFGDVFNVDKLPEFTKLAVTAWLEPKSDDDIISSNIRNVLIHLNKGIDVAPYQ</sequence>
<gene>
    <name evidence="1" type="ORF">BN53_01660</name>
</gene>
<name>I7LAL6_9LACO</name>
<dbReference type="PATRIC" id="fig|1423790.3.peg.1794"/>
<protein>
    <submittedName>
        <fullName evidence="1">Uncharacterized protein</fullName>
    </submittedName>
</protein>
<evidence type="ECO:0000313" key="1">
    <source>
        <dbReference type="EMBL" id="CCI84811.1"/>
    </source>
</evidence>
<dbReference type="EMBL" id="CAKD01000012">
    <property type="protein sequence ID" value="CCI84811.1"/>
    <property type="molecule type" value="Genomic_DNA"/>
</dbReference>
<dbReference type="AlphaFoldDB" id="I7LAL6"/>
<keyword evidence="2" id="KW-1185">Reference proteome</keyword>
<proteinExistence type="predicted"/>